<keyword evidence="2" id="KW-1185">Reference proteome</keyword>
<evidence type="ECO:0000313" key="1">
    <source>
        <dbReference type="EMBL" id="KAJ4721281.1"/>
    </source>
</evidence>
<sequence>MCGEDLSQNSNMAGNLRNEAAGFSPKTCAALSVWMLGSHERDAAVSRQALEGRDINFKALIEVLVGRKSSHITLIKQAYQKRYKRQLDQDIAGIEPPHPYQKILVALATSHKAHHADVSQHIAKCDARRLYETGEGSPGAVEEAVVLEIFSKRSIPQLKLTFSSYKHIYGHDYTKSLKRGNSTEFEDALRMVVKCILNPPNYYAKTLYASMKGTTVDNGALARVMVSRAEVDMDEIQRFFKEKYGMELKDAISESIPSGEYRDFLVALATKAA</sequence>
<reference evidence="1 2" key="1">
    <citation type="journal article" date="2023" name="Science">
        <title>Complex scaffold remodeling in plant triterpene biosynthesis.</title>
        <authorList>
            <person name="De La Pena R."/>
            <person name="Hodgson H."/>
            <person name="Liu J.C."/>
            <person name="Stephenson M.J."/>
            <person name="Martin A.C."/>
            <person name="Owen C."/>
            <person name="Harkess A."/>
            <person name="Leebens-Mack J."/>
            <person name="Jimenez L.E."/>
            <person name="Osbourn A."/>
            <person name="Sattely E.S."/>
        </authorList>
    </citation>
    <scope>NUCLEOTIDE SEQUENCE [LARGE SCALE GENOMIC DNA]</scope>
    <source>
        <strain evidence="2">cv. JPN11</strain>
        <tissue evidence="1">Leaf</tissue>
    </source>
</reference>
<proteinExistence type="predicted"/>
<comment type="caution">
    <text evidence="1">The sequence shown here is derived from an EMBL/GenBank/DDBJ whole genome shotgun (WGS) entry which is preliminary data.</text>
</comment>
<gene>
    <name evidence="1" type="ORF">OWV82_008987</name>
</gene>
<evidence type="ECO:0000313" key="2">
    <source>
        <dbReference type="Proteomes" id="UP001164539"/>
    </source>
</evidence>
<name>A0ACC1YBZ2_MELAZ</name>
<dbReference type="Proteomes" id="UP001164539">
    <property type="component" value="Chromosome 4"/>
</dbReference>
<organism evidence="1 2">
    <name type="scientific">Melia azedarach</name>
    <name type="common">Chinaberry tree</name>
    <dbReference type="NCBI Taxonomy" id="155640"/>
    <lineage>
        <taxon>Eukaryota</taxon>
        <taxon>Viridiplantae</taxon>
        <taxon>Streptophyta</taxon>
        <taxon>Embryophyta</taxon>
        <taxon>Tracheophyta</taxon>
        <taxon>Spermatophyta</taxon>
        <taxon>Magnoliopsida</taxon>
        <taxon>eudicotyledons</taxon>
        <taxon>Gunneridae</taxon>
        <taxon>Pentapetalae</taxon>
        <taxon>rosids</taxon>
        <taxon>malvids</taxon>
        <taxon>Sapindales</taxon>
        <taxon>Meliaceae</taxon>
        <taxon>Melia</taxon>
    </lineage>
</organism>
<accession>A0ACC1YBZ2</accession>
<protein>
    <submittedName>
        <fullName evidence="1">Annexin</fullName>
    </submittedName>
</protein>
<dbReference type="EMBL" id="CM051397">
    <property type="protein sequence ID" value="KAJ4721281.1"/>
    <property type="molecule type" value="Genomic_DNA"/>
</dbReference>